<evidence type="ECO:0000256" key="9">
    <source>
        <dbReference type="ARBA" id="ARBA00041631"/>
    </source>
</evidence>
<comment type="caution">
    <text evidence="12">The sequence shown here is derived from an EMBL/GenBank/DDBJ whole genome shotgun (WGS) entry which is preliminary data.</text>
</comment>
<evidence type="ECO:0000256" key="1">
    <source>
        <dbReference type="ARBA" id="ARBA00004613"/>
    </source>
</evidence>
<keyword evidence="2" id="KW-0202">Cytokine</keyword>
<keyword evidence="3" id="KW-0964">Secreted</keyword>
<dbReference type="EC" id="5.3.2.1" evidence="8"/>
<dbReference type="InterPro" id="IPR001398">
    <property type="entry name" value="Macrophage_inhib_fac"/>
</dbReference>
<evidence type="ECO:0000256" key="6">
    <source>
        <dbReference type="ARBA" id="ARBA00036823"/>
    </source>
</evidence>
<reference evidence="12 13" key="1">
    <citation type="submission" date="2022-07" db="EMBL/GenBank/DDBJ databases">
        <title>Methylomonas rivi sp. nov., Methylomonas rosea sp. nov., Methylomonas aureus sp. nov. and Methylomonas subterranea sp. nov., four novel methanotrophs isolated from a freshwater creek and the deep terrestrial subsurface.</title>
        <authorList>
            <person name="Abin C."/>
            <person name="Sankaranarayanan K."/>
            <person name="Garner C."/>
            <person name="Sindelar R."/>
            <person name="Kotary K."/>
            <person name="Garner R."/>
            <person name="Barclay S."/>
            <person name="Lawson P."/>
            <person name="Krumholz L."/>
        </authorList>
    </citation>
    <scope>NUCLEOTIDE SEQUENCE [LARGE SCALE GENOMIC DNA]</scope>
    <source>
        <strain evidence="12 13">SURF-1</strain>
    </source>
</reference>
<dbReference type="Proteomes" id="UP001524569">
    <property type="component" value="Unassembled WGS sequence"/>
</dbReference>
<keyword evidence="4" id="KW-0413">Isomerase</keyword>
<evidence type="ECO:0000256" key="2">
    <source>
        <dbReference type="ARBA" id="ARBA00022514"/>
    </source>
</evidence>
<evidence type="ECO:0000313" key="13">
    <source>
        <dbReference type="Proteomes" id="UP001524569"/>
    </source>
</evidence>
<comment type="subcellular location">
    <subcellularLocation>
        <location evidence="1">Secreted</location>
    </subcellularLocation>
</comment>
<comment type="catalytic activity">
    <reaction evidence="5">
        <text>3-phenylpyruvate = enol-phenylpyruvate</text>
        <dbReference type="Rhea" id="RHEA:17097"/>
        <dbReference type="ChEBI" id="CHEBI:16815"/>
        <dbReference type="ChEBI" id="CHEBI:18005"/>
        <dbReference type="EC" id="5.3.2.1"/>
    </reaction>
</comment>
<evidence type="ECO:0000256" key="7">
    <source>
        <dbReference type="ARBA" id="ARBA00038932"/>
    </source>
</evidence>
<dbReference type="EC" id="5.3.3.12" evidence="7"/>
<gene>
    <name evidence="12" type="ORF">NP603_10385</name>
</gene>
<dbReference type="InterPro" id="IPR014347">
    <property type="entry name" value="Tautomerase/MIF_sf"/>
</dbReference>
<proteinExistence type="predicted"/>
<sequence length="116" mass="12946">MPYLKLNTNCPVKAEQSKELLGELSKLVANETGKPERYVMIHLSTNEDSMLFAGNEQPMAYLECKSIGLTKNQAQNLAATLCQLLSAKLEIKPDRIYIEFSNCPAEFWGWNGGTFG</sequence>
<dbReference type="SUPFAM" id="SSF55331">
    <property type="entry name" value="Tautomerase/MIF"/>
    <property type="match status" value="1"/>
</dbReference>
<evidence type="ECO:0000256" key="10">
    <source>
        <dbReference type="ARBA" id="ARBA00041912"/>
    </source>
</evidence>
<dbReference type="PANTHER" id="PTHR11954">
    <property type="entry name" value="D-DOPACHROME DECARBOXYLASE"/>
    <property type="match status" value="1"/>
</dbReference>
<evidence type="ECO:0000256" key="11">
    <source>
        <dbReference type="ARBA" id="ARBA00042730"/>
    </source>
</evidence>
<evidence type="ECO:0000256" key="8">
    <source>
        <dbReference type="ARBA" id="ARBA00039086"/>
    </source>
</evidence>
<evidence type="ECO:0000256" key="5">
    <source>
        <dbReference type="ARBA" id="ARBA00036735"/>
    </source>
</evidence>
<dbReference type="RefSeq" id="WP_256610802.1">
    <property type="nucleotide sequence ID" value="NZ_JANIBM010000009.1"/>
</dbReference>
<protein>
    <recommendedName>
        <fullName evidence="11">L-dopachrome isomerase</fullName>
        <ecNumber evidence="8">5.3.2.1</ecNumber>
        <ecNumber evidence="7">5.3.3.12</ecNumber>
    </recommendedName>
    <alternativeName>
        <fullName evidence="9">L-dopachrome tautomerase</fullName>
    </alternativeName>
    <alternativeName>
        <fullName evidence="10">Phenylpyruvate tautomerase</fullName>
    </alternativeName>
</protein>
<dbReference type="Pfam" id="PF01187">
    <property type="entry name" value="MIF"/>
    <property type="match status" value="1"/>
</dbReference>
<accession>A0ABT1UH19</accession>
<organism evidence="12 13">
    <name type="scientific">Methylomonas aurea</name>
    <dbReference type="NCBI Taxonomy" id="2952224"/>
    <lineage>
        <taxon>Bacteria</taxon>
        <taxon>Pseudomonadati</taxon>
        <taxon>Pseudomonadota</taxon>
        <taxon>Gammaproteobacteria</taxon>
        <taxon>Methylococcales</taxon>
        <taxon>Methylococcaceae</taxon>
        <taxon>Methylomonas</taxon>
    </lineage>
</organism>
<dbReference type="Gene3D" id="3.30.429.10">
    <property type="entry name" value="Macrophage Migration Inhibitory Factor"/>
    <property type="match status" value="1"/>
</dbReference>
<evidence type="ECO:0000313" key="12">
    <source>
        <dbReference type="EMBL" id="MCQ8181516.1"/>
    </source>
</evidence>
<name>A0ABT1UH19_9GAMM</name>
<evidence type="ECO:0000256" key="3">
    <source>
        <dbReference type="ARBA" id="ARBA00022525"/>
    </source>
</evidence>
<keyword evidence="13" id="KW-1185">Reference proteome</keyword>
<comment type="catalytic activity">
    <reaction evidence="6">
        <text>L-dopachrome = 5,6-dihydroxyindole-2-carboxylate</text>
        <dbReference type="Rhea" id="RHEA:13041"/>
        <dbReference type="ChEBI" id="CHEBI:16875"/>
        <dbReference type="ChEBI" id="CHEBI:57509"/>
        <dbReference type="EC" id="5.3.3.12"/>
    </reaction>
</comment>
<dbReference type="PANTHER" id="PTHR11954:SF6">
    <property type="entry name" value="MACROPHAGE MIGRATION INHIBITORY FACTOR"/>
    <property type="match status" value="1"/>
</dbReference>
<evidence type="ECO:0000256" key="4">
    <source>
        <dbReference type="ARBA" id="ARBA00023235"/>
    </source>
</evidence>
<dbReference type="EMBL" id="JANIBM010000009">
    <property type="protein sequence ID" value="MCQ8181516.1"/>
    <property type="molecule type" value="Genomic_DNA"/>
</dbReference>